<dbReference type="InterPro" id="IPR050957">
    <property type="entry name" value="BMP_lipoprotein"/>
</dbReference>
<accession>A0A1W1VFP8</accession>
<dbReference type="PANTHER" id="PTHR34296:SF2">
    <property type="entry name" value="ABC TRANSPORTER GUANOSINE-BINDING PROTEIN NUPN"/>
    <property type="match status" value="1"/>
</dbReference>
<dbReference type="EMBL" id="LT838272">
    <property type="protein sequence ID" value="SMB92182.1"/>
    <property type="molecule type" value="Genomic_DNA"/>
</dbReference>
<evidence type="ECO:0000256" key="3">
    <source>
        <dbReference type="ARBA" id="ARBA00022475"/>
    </source>
</evidence>
<keyword evidence="4" id="KW-0732">Signal</keyword>
<evidence type="ECO:0000256" key="1">
    <source>
        <dbReference type="ARBA" id="ARBA00004193"/>
    </source>
</evidence>
<keyword evidence="3" id="KW-1003">Cell membrane</keyword>
<dbReference type="Pfam" id="PF02608">
    <property type="entry name" value="Bmp"/>
    <property type="match status" value="1"/>
</dbReference>
<dbReference type="RefSeq" id="WP_084663888.1">
    <property type="nucleotide sequence ID" value="NZ_LT838272.1"/>
</dbReference>
<evidence type="ECO:0000256" key="4">
    <source>
        <dbReference type="ARBA" id="ARBA00022729"/>
    </source>
</evidence>
<dbReference type="GO" id="GO:0005886">
    <property type="term" value="C:plasma membrane"/>
    <property type="evidence" value="ECO:0007669"/>
    <property type="project" value="UniProtKB-SubCell"/>
</dbReference>
<evidence type="ECO:0000313" key="8">
    <source>
        <dbReference type="EMBL" id="SMB92182.1"/>
    </source>
</evidence>
<dbReference type="InterPro" id="IPR003760">
    <property type="entry name" value="PnrA-like"/>
</dbReference>
<comment type="similarity">
    <text evidence="2">Belongs to the BMP lipoprotein family.</text>
</comment>
<keyword evidence="5" id="KW-0472">Membrane</keyword>
<evidence type="ECO:0000259" key="7">
    <source>
        <dbReference type="Pfam" id="PF02608"/>
    </source>
</evidence>
<organism evidence="8 9">
    <name type="scientific">Thermanaeromonas toyohensis ToBE</name>
    <dbReference type="NCBI Taxonomy" id="698762"/>
    <lineage>
        <taxon>Bacteria</taxon>
        <taxon>Bacillati</taxon>
        <taxon>Bacillota</taxon>
        <taxon>Clostridia</taxon>
        <taxon>Neomoorellales</taxon>
        <taxon>Neomoorellaceae</taxon>
        <taxon>Thermanaeromonas</taxon>
    </lineage>
</organism>
<sequence length="341" mass="36608">MAGGKIGKLLIGVLVTCLILGLAACGGKKESTSGQGQTTQESKQGEKRFKVALLLPGSINDGGWSQSAYEGLMEVKSNLGAEVAYTENVKKNDQVQIMREYARKGYDVILGHGFEFSDALKQVSSEYPNVKFAGIGTKVTGPNLASLQFKYGELGYLAGIVAGRCTKANKIGWVTATKDPTGQMELVNLEEAAKKVNPQVSVTAAYTGSWEDINKAKEAALAQIANGIDVIVTNHDAGNLSVIQAAKEKNIMVIGWTGDYCDLAPDNVLTSMVQKVSSLIFMGVKEFKEGKFEGKIYQFGLKDKVQYVGKYGNKVTEEVKNEVAKATEDIISGKIQLKGSL</sequence>
<dbReference type="Proteomes" id="UP000192569">
    <property type="component" value="Chromosome I"/>
</dbReference>
<evidence type="ECO:0000256" key="2">
    <source>
        <dbReference type="ARBA" id="ARBA00008610"/>
    </source>
</evidence>
<reference evidence="8 9" key="1">
    <citation type="submission" date="2017-04" db="EMBL/GenBank/DDBJ databases">
        <authorList>
            <person name="Afonso C.L."/>
            <person name="Miller P.J."/>
            <person name="Scott M.A."/>
            <person name="Spackman E."/>
            <person name="Goraichik I."/>
            <person name="Dimitrov K.M."/>
            <person name="Suarez D.L."/>
            <person name="Swayne D.E."/>
        </authorList>
    </citation>
    <scope>NUCLEOTIDE SEQUENCE [LARGE SCALE GENOMIC DNA]</scope>
    <source>
        <strain evidence="8 9">ToBE</strain>
    </source>
</reference>
<dbReference type="AlphaFoldDB" id="A0A1W1VFP8"/>
<dbReference type="PROSITE" id="PS51257">
    <property type="entry name" value="PROKAR_LIPOPROTEIN"/>
    <property type="match status" value="1"/>
</dbReference>
<evidence type="ECO:0000256" key="6">
    <source>
        <dbReference type="ARBA" id="ARBA00023288"/>
    </source>
</evidence>
<dbReference type="STRING" id="698762.SAMN00808754_0589"/>
<comment type="subcellular location">
    <subcellularLocation>
        <location evidence="1">Cell membrane</location>
        <topology evidence="1">Lipid-anchor</topology>
    </subcellularLocation>
</comment>
<dbReference type="OrthoDB" id="9769871at2"/>
<dbReference type="InterPro" id="IPR028082">
    <property type="entry name" value="Peripla_BP_I"/>
</dbReference>
<keyword evidence="9" id="KW-1185">Reference proteome</keyword>
<feature type="domain" description="ABC transporter substrate-binding protein PnrA-like" evidence="7">
    <location>
        <begin position="50"/>
        <end position="338"/>
    </location>
</feature>
<evidence type="ECO:0000313" key="9">
    <source>
        <dbReference type="Proteomes" id="UP000192569"/>
    </source>
</evidence>
<dbReference type="Gene3D" id="3.40.50.2300">
    <property type="match status" value="2"/>
</dbReference>
<protein>
    <submittedName>
        <fullName evidence="8">Nucleoside-binding protein</fullName>
    </submittedName>
</protein>
<gene>
    <name evidence="8" type="ORF">SAMN00808754_0589</name>
</gene>
<keyword evidence="6" id="KW-0449">Lipoprotein</keyword>
<dbReference type="SUPFAM" id="SSF53822">
    <property type="entry name" value="Periplasmic binding protein-like I"/>
    <property type="match status" value="1"/>
</dbReference>
<evidence type="ECO:0000256" key="5">
    <source>
        <dbReference type="ARBA" id="ARBA00023136"/>
    </source>
</evidence>
<dbReference type="CDD" id="cd06304">
    <property type="entry name" value="PBP1_BmpA_Med_PnrA-like"/>
    <property type="match status" value="1"/>
</dbReference>
<dbReference type="PANTHER" id="PTHR34296">
    <property type="entry name" value="TRANSCRIPTIONAL ACTIVATOR PROTEIN MED"/>
    <property type="match status" value="1"/>
</dbReference>
<proteinExistence type="inferred from homology"/>
<name>A0A1W1VFP8_9FIRM</name>